<evidence type="ECO:0000313" key="4">
    <source>
        <dbReference type="EMBL" id="MCO6046507.1"/>
    </source>
</evidence>
<reference evidence="4" key="1">
    <citation type="submission" date="2022-06" db="EMBL/GenBank/DDBJ databases">
        <title>Aeoliella straminimaris, a novel planctomycete from sediments.</title>
        <authorList>
            <person name="Vitorino I.R."/>
            <person name="Lage O.M."/>
        </authorList>
    </citation>
    <scope>NUCLEOTIDE SEQUENCE</scope>
    <source>
        <strain evidence="4">ICT_H6.2</strain>
    </source>
</reference>
<name>A0A9X2FEF0_9BACT</name>
<feature type="domain" description="HMA" evidence="3">
    <location>
        <begin position="34"/>
        <end position="98"/>
    </location>
</feature>
<dbReference type="RefSeq" id="WP_252854619.1">
    <property type="nucleotide sequence ID" value="NZ_JAMXLR010000073.1"/>
</dbReference>
<dbReference type="InterPro" id="IPR036163">
    <property type="entry name" value="HMA_dom_sf"/>
</dbReference>
<dbReference type="SUPFAM" id="SSF55008">
    <property type="entry name" value="HMA, heavy metal-associated domain"/>
    <property type="match status" value="2"/>
</dbReference>
<feature type="domain" description="HMA" evidence="3">
    <location>
        <begin position="129"/>
        <end position="196"/>
    </location>
</feature>
<dbReference type="GO" id="GO:0046872">
    <property type="term" value="F:metal ion binding"/>
    <property type="evidence" value="ECO:0007669"/>
    <property type="project" value="UniProtKB-KW"/>
</dbReference>
<dbReference type="InterPro" id="IPR006121">
    <property type="entry name" value="HMA_dom"/>
</dbReference>
<accession>A0A9X2FEF0</accession>
<organism evidence="4 5">
    <name type="scientific">Aeoliella straminimaris</name>
    <dbReference type="NCBI Taxonomy" id="2954799"/>
    <lineage>
        <taxon>Bacteria</taxon>
        <taxon>Pseudomonadati</taxon>
        <taxon>Planctomycetota</taxon>
        <taxon>Planctomycetia</taxon>
        <taxon>Pirellulales</taxon>
        <taxon>Lacipirellulaceae</taxon>
        <taxon>Aeoliella</taxon>
    </lineage>
</organism>
<dbReference type="PROSITE" id="PS50846">
    <property type="entry name" value="HMA_2"/>
    <property type="match status" value="2"/>
</dbReference>
<dbReference type="PANTHER" id="PTHR22814">
    <property type="entry name" value="COPPER TRANSPORT PROTEIN ATOX1-RELATED"/>
    <property type="match status" value="1"/>
</dbReference>
<keyword evidence="2" id="KW-0732">Signal</keyword>
<dbReference type="Gene3D" id="3.30.70.100">
    <property type="match status" value="1"/>
</dbReference>
<keyword evidence="1" id="KW-0479">Metal-binding</keyword>
<dbReference type="EMBL" id="JAMXLR010000073">
    <property type="protein sequence ID" value="MCO6046507.1"/>
    <property type="molecule type" value="Genomic_DNA"/>
</dbReference>
<feature type="signal peptide" evidence="2">
    <location>
        <begin position="1"/>
        <end position="24"/>
    </location>
</feature>
<evidence type="ECO:0000313" key="5">
    <source>
        <dbReference type="Proteomes" id="UP001155241"/>
    </source>
</evidence>
<protein>
    <submittedName>
        <fullName evidence="4">Heavy-metal-associated domain-containing protein</fullName>
    </submittedName>
</protein>
<sequence>MRSRILSLTATTLTLVLLSTSAFGQQPASPPPAGQVQITAKDMCCKGCAQKVAGQLYTIKGVKSVGVDLPTRTVTVSLGQQDPATLGALWHAAQRANGGPTQIATETASYTLVLPKTSEEAEQIRKLGTTQQVVVGKLDSQQTAQQIASRLYELKGVAKVRVDLQHSALVLETKPNTPVSAWLVIDAVAKAGHQVSAVSGNFGTLSIEYAGDPAHEYNQASQPRNGAVQR</sequence>
<proteinExistence type="predicted"/>
<dbReference type="CDD" id="cd00371">
    <property type="entry name" value="HMA"/>
    <property type="match status" value="1"/>
</dbReference>
<keyword evidence="5" id="KW-1185">Reference proteome</keyword>
<feature type="chain" id="PRO_5040754607" evidence="2">
    <location>
        <begin position="25"/>
        <end position="230"/>
    </location>
</feature>
<evidence type="ECO:0000259" key="3">
    <source>
        <dbReference type="PROSITE" id="PS50846"/>
    </source>
</evidence>
<evidence type="ECO:0000256" key="2">
    <source>
        <dbReference type="SAM" id="SignalP"/>
    </source>
</evidence>
<dbReference type="AlphaFoldDB" id="A0A9X2FEF0"/>
<gene>
    <name evidence="4" type="ORF">NG895_21620</name>
</gene>
<dbReference type="Pfam" id="PF00403">
    <property type="entry name" value="HMA"/>
    <property type="match status" value="1"/>
</dbReference>
<comment type="caution">
    <text evidence="4">The sequence shown here is derived from an EMBL/GenBank/DDBJ whole genome shotgun (WGS) entry which is preliminary data.</text>
</comment>
<evidence type="ECO:0000256" key="1">
    <source>
        <dbReference type="ARBA" id="ARBA00022723"/>
    </source>
</evidence>
<dbReference type="Proteomes" id="UP001155241">
    <property type="component" value="Unassembled WGS sequence"/>
</dbReference>